<keyword evidence="3" id="KW-1185">Reference proteome</keyword>
<proteinExistence type="predicted"/>
<reference evidence="2 3" key="1">
    <citation type="submission" date="2024-01" db="EMBL/GenBank/DDBJ databases">
        <title>Complete genome of Cladobotryum mycophilum ATHUM6906.</title>
        <authorList>
            <person name="Christinaki A.C."/>
            <person name="Myridakis A.I."/>
            <person name="Kouvelis V.N."/>
        </authorList>
    </citation>
    <scope>NUCLEOTIDE SEQUENCE [LARGE SCALE GENOMIC DNA]</scope>
    <source>
        <strain evidence="2 3">ATHUM6906</strain>
    </source>
</reference>
<keyword evidence="1" id="KW-0732">Signal</keyword>
<organism evidence="2 3">
    <name type="scientific">Cladobotryum mycophilum</name>
    <dbReference type="NCBI Taxonomy" id="491253"/>
    <lineage>
        <taxon>Eukaryota</taxon>
        <taxon>Fungi</taxon>
        <taxon>Dikarya</taxon>
        <taxon>Ascomycota</taxon>
        <taxon>Pezizomycotina</taxon>
        <taxon>Sordariomycetes</taxon>
        <taxon>Hypocreomycetidae</taxon>
        <taxon>Hypocreales</taxon>
        <taxon>Hypocreaceae</taxon>
        <taxon>Cladobotryum</taxon>
    </lineage>
</organism>
<feature type="chain" id="PRO_5045947775" evidence="1">
    <location>
        <begin position="19"/>
        <end position="171"/>
    </location>
</feature>
<gene>
    <name evidence="2" type="ORF">PT974_03642</name>
</gene>
<sequence length="171" mass="18079">MLFKSFTFFALAVAAVQALPPAGQVETGISNLNKLVSYTKATVEGTTAGTVKDQGAVIVAGLQHILEDTQKQAKALTQAGAAWSMDDQAKVSKQWTTLVPTEVALFNTLAASKSILKDQAKDISAALGNLKKAEDDLGASLDKALPSQHDKNLSTRPQFMTAIEAAMKAFN</sequence>
<comment type="caution">
    <text evidence="2">The sequence shown here is derived from an EMBL/GenBank/DDBJ whole genome shotgun (WGS) entry which is preliminary data.</text>
</comment>
<feature type="signal peptide" evidence="1">
    <location>
        <begin position="1"/>
        <end position="18"/>
    </location>
</feature>
<protein>
    <submittedName>
        <fullName evidence="2">Uncharacterized protein</fullName>
    </submittedName>
</protein>
<evidence type="ECO:0000313" key="2">
    <source>
        <dbReference type="EMBL" id="KAK5995243.1"/>
    </source>
</evidence>
<name>A0ABR0SSW3_9HYPO</name>
<evidence type="ECO:0000313" key="3">
    <source>
        <dbReference type="Proteomes" id="UP001338125"/>
    </source>
</evidence>
<dbReference type="Proteomes" id="UP001338125">
    <property type="component" value="Unassembled WGS sequence"/>
</dbReference>
<evidence type="ECO:0000256" key="1">
    <source>
        <dbReference type="SAM" id="SignalP"/>
    </source>
</evidence>
<accession>A0ABR0SSW3</accession>
<dbReference type="EMBL" id="JAVFKD010000004">
    <property type="protein sequence ID" value="KAK5995243.1"/>
    <property type="molecule type" value="Genomic_DNA"/>
</dbReference>